<dbReference type="EMBL" id="CP023344">
    <property type="protein sequence ID" value="ATC63137.1"/>
    <property type="molecule type" value="Genomic_DNA"/>
</dbReference>
<dbReference type="InterPro" id="IPR011006">
    <property type="entry name" value="CheY-like_superfamily"/>
</dbReference>
<name>A0A290Q4B6_9BACT</name>
<evidence type="ECO:0000256" key="1">
    <source>
        <dbReference type="PROSITE-ProRule" id="PRU00169"/>
    </source>
</evidence>
<dbReference type="GO" id="GO:0000160">
    <property type="term" value="P:phosphorelay signal transduction system"/>
    <property type="evidence" value="ECO:0007669"/>
    <property type="project" value="InterPro"/>
</dbReference>
<dbReference type="PANTHER" id="PTHR44520:SF1">
    <property type="entry name" value="TWO-COMPONENT SYSTEM REGULATORY PROTEIN"/>
    <property type="match status" value="1"/>
</dbReference>
<gene>
    <name evidence="3" type="ORF">CMV30_03735</name>
</gene>
<keyword evidence="1" id="KW-0597">Phosphoprotein</keyword>
<feature type="domain" description="Response regulatory" evidence="2">
    <location>
        <begin position="5"/>
        <end position="133"/>
    </location>
</feature>
<evidence type="ECO:0000313" key="3">
    <source>
        <dbReference type="EMBL" id="ATC63137.1"/>
    </source>
</evidence>
<dbReference type="InterPro" id="IPR001789">
    <property type="entry name" value="Sig_transdc_resp-reg_receiver"/>
</dbReference>
<dbReference type="InterPro" id="IPR052893">
    <property type="entry name" value="TCS_response_regulator"/>
</dbReference>
<feature type="modified residue" description="4-aspartylphosphate" evidence="1">
    <location>
        <position position="66"/>
    </location>
</feature>
<evidence type="ECO:0000259" key="2">
    <source>
        <dbReference type="PROSITE" id="PS50110"/>
    </source>
</evidence>
<dbReference type="OrthoDB" id="195863at2"/>
<sequence length="152" mass="16966">MNLATILLVEDEPTNVFFFQHAASKAGVTNPVQVAKDGQEAIDYLEGVGEFGDRLKYPLPGLVVLDLKLPRLTGFEVLKKIRAASALRRLIVVMLTSSASEEDINKAYALGINGYLVKPFKIEELISLVQALRDFWLTHNHPATRHAEWDVH</sequence>
<dbReference type="PANTHER" id="PTHR44520">
    <property type="entry name" value="RESPONSE REGULATOR RCP1-RELATED"/>
    <property type="match status" value="1"/>
</dbReference>
<dbReference type="Pfam" id="PF00072">
    <property type="entry name" value="Response_reg"/>
    <property type="match status" value="1"/>
</dbReference>
<dbReference type="SUPFAM" id="SSF52172">
    <property type="entry name" value="CheY-like"/>
    <property type="match status" value="1"/>
</dbReference>
<reference evidence="3 4" key="1">
    <citation type="submission" date="2017-09" db="EMBL/GenBank/DDBJ databases">
        <title>Complete genome sequence of Verrucomicrobial strain HZ-65, isolated from freshwater.</title>
        <authorList>
            <person name="Choi A."/>
        </authorList>
    </citation>
    <scope>NUCLEOTIDE SEQUENCE [LARGE SCALE GENOMIC DNA]</scope>
    <source>
        <strain evidence="3 4">HZ-65</strain>
    </source>
</reference>
<organism evidence="3 4">
    <name type="scientific">Nibricoccus aquaticus</name>
    <dbReference type="NCBI Taxonomy" id="2576891"/>
    <lineage>
        <taxon>Bacteria</taxon>
        <taxon>Pseudomonadati</taxon>
        <taxon>Verrucomicrobiota</taxon>
        <taxon>Opitutia</taxon>
        <taxon>Opitutales</taxon>
        <taxon>Opitutaceae</taxon>
        <taxon>Nibricoccus</taxon>
    </lineage>
</organism>
<dbReference type="CDD" id="cd17557">
    <property type="entry name" value="REC_Rcp-like"/>
    <property type="match status" value="1"/>
</dbReference>
<dbReference type="Gene3D" id="3.40.50.2300">
    <property type="match status" value="1"/>
</dbReference>
<protein>
    <submittedName>
        <fullName evidence="3">Two-component system response regulator</fullName>
    </submittedName>
</protein>
<dbReference type="RefSeq" id="WP_096054769.1">
    <property type="nucleotide sequence ID" value="NZ_CP023344.1"/>
</dbReference>
<dbReference type="Proteomes" id="UP000217265">
    <property type="component" value="Chromosome"/>
</dbReference>
<dbReference type="SMART" id="SM00448">
    <property type="entry name" value="REC"/>
    <property type="match status" value="1"/>
</dbReference>
<proteinExistence type="predicted"/>
<evidence type="ECO:0000313" key="4">
    <source>
        <dbReference type="Proteomes" id="UP000217265"/>
    </source>
</evidence>
<dbReference type="KEGG" id="vbh:CMV30_03735"/>
<dbReference type="PROSITE" id="PS50110">
    <property type="entry name" value="RESPONSE_REGULATORY"/>
    <property type="match status" value="1"/>
</dbReference>
<keyword evidence="4" id="KW-1185">Reference proteome</keyword>
<dbReference type="AlphaFoldDB" id="A0A290Q4B6"/>
<accession>A0A290Q4B6</accession>